<evidence type="ECO:0000256" key="1">
    <source>
        <dbReference type="SAM" id="MobiDB-lite"/>
    </source>
</evidence>
<comment type="caution">
    <text evidence="2">The sequence shown here is derived from an EMBL/GenBank/DDBJ whole genome shotgun (WGS) entry which is preliminary data.</text>
</comment>
<dbReference type="EMBL" id="CAJNOQ010058394">
    <property type="protein sequence ID" value="CAF1666091.1"/>
    <property type="molecule type" value="Genomic_DNA"/>
</dbReference>
<feature type="non-terminal residue" evidence="2">
    <location>
        <position position="1"/>
    </location>
</feature>
<protein>
    <submittedName>
        <fullName evidence="2">Uncharacterized protein</fullName>
    </submittedName>
</protein>
<evidence type="ECO:0000313" key="4">
    <source>
        <dbReference type="Proteomes" id="UP000663829"/>
    </source>
</evidence>
<dbReference type="AlphaFoldDB" id="A0A816FUX6"/>
<dbReference type="EMBL" id="CAJOBC010134990">
    <property type="protein sequence ID" value="CAF4625686.1"/>
    <property type="molecule type" value="Genomic_DNA"/>
</dbReference>
<evidence type="ECO:0000313" key="2">
    <source>
        <dbReference type="EMBL" id="CAF1666091.1"/>
    </source>
</evidence>
<accession>A0A816FUX6</accession>
<organism evidence="2 4">
    <name type="scientific">Didymodactylos carnosus</name>
    <dbReference type="NCBI Taxonomy" id="1234261"/>
    <lineage>
        <taxon>Eukaryota</taxon>
        <taxon>Metazoa</taxon>
        <taxon>Spiralia</taxon>
        <taxon>Gnathifera</taxon>
        <taxon>Rotifera</taxon>
        <taxon>Eurotatoria</taxon>
        <taxon>Bdelloidea</taxon>
        <taxon>Philodinida</taxon>
        <taxon>Philodinidae</taxon>
        <taxon>Didymodactylos</taxon>
    </lineage>
</organism>
<sequence>DTWDLKSIQRALFARLDKASGSWTDEDNINNMHDTTAIGVLGKEDNKEYDDNNDGTQYSKDYDGSDSETY</sequence>
<dbReference type="Proteomes" id="UP000681722">
    <property type="component" value="Unassembled WGS sequence"/>
</dbReference>
<reference evidence="2" key="1">
    <citation type="submission" date="2021-02" db="EMBL/GenBank/DDBJ databases">
        <authorList>
            <person name="Nowell W R."/>
        </authorList>
    </citation>
    <scope>NUCLEOTIDE SEQUENCE</scope>
</reference>
<dbReference type="Proteomes" id="UP000663829">
    <property type="component" value="Unassembled WGS sequence"/>
</dbReference>
<proteinExistence type="predicted"/>
<gene>
    <name evidence="2" type="ORF">GPM918_LOCUS46146</name>
    <name evidence="3" type="ORF">SRO942_LOCUS49681</name>
</gene>
<keyword evidence="4" id="KW-1185">Reference proteome</keyword>
<evidence type="ECO:0000313" key="3">
    <source>
        <dbReference type="EMBL" id="CAF4625686.1"/>
    </source>
</evidence>
<name>A0A816FUX6_9BILA</name>
<feature type="region of interest" description="Disordered" evidence="1">
    <location>
        <begin position="40"/>
        <end position="70"/>
    </location>
</feature>